<protein>
    <recommendedName>
        <fullName evidence="5">DUF3558 domain-containing protein</fullName>
    </recommendedName>
</protein>
<dbReference type="Proteomes" id="UP000199622">
    <property type="component" value="Unassembled WGS sequence"/>
</dbReference>
<feature type="region of interest" description="Disordered" evidence="1">
    <location>
        <begin position="26"/>
        <end position="57"/>
    </location>
</feature>
<dbReference type="STRING" id="208445.SAMN04489727_1770"/>
<proteinExistence type="predicted"/>
<evidence type="ECO:0000313" key="4">
    <source>
        <dbReference type="Proteomes" id="UP000199622"/>
    </source>
</evidence>
<keyword evidence="2" id="KW-0732">Signal</keyword>
<evidence type="ECO:0000313" key="3">
    <source>
        <dbReference type="EMBL" id="SEB44089.1"/>
    </source>
</evidence>
<dbReference type="PROSITE" id="PS51257">
    <property type="entry name" value="PROKAR_LIPOPROTEIN"/>
    <property type="match status" value="1"/>
</dbReference>
<gene>
    <name evidence="3" type="ORF">SAMN04489727_1770</name>
</gene>
<dbReference type="InterPro" id="IPR024520">
    <property type="entry name" value="DUF3558"/>
</dbReference>
<keyword evidence="4" id="KW-1185">Reference proteome</keyword>
<dbReference type="OrthoDB" id="3623907at2"/>
<evidence type="ECO:0000256" key="2">
    <source>
        <dbReference type="SAM" id="SignalP"/>
    </source>
</evidence>
<dbReference type="Pfam" id="PF12079">
    <property type="entry name" value="DUF3558"/>
    <property type="match status" value="1"/>
</dbReference>
<feature type="chain" id="PRO_5038829035" description="DUF3558 domain-containing protein" evidence="2">
    <location>
        <begin position="22"/>
        <end position="189"/>
    </location>
</feature>
<accession>A0A1H4JCI5</accession>
<reference evidence="4" key="1">
    <citation type="submission" date="2016-10" db="EMBL/GenBank/DDBJ databases">
        <authorList>
            <person name="Varghese N."/>
            <person name="Submissions S."/>
        </authorList>
    </citation>
    <scope>NUCLEOTIDE SEQUENCE [LARGE SCALE GENOMIC DNA]</scope>
    <source>
        <strain evidence="4">DSM 44544</strain>
    </source>
</reference>
<evidence type="ECO:0000256" key="1">
    <source>
        <dbReference type="SAM" id="MobiDB-lite"/>
    </source>
</evidence>
<feature type="signal peptide" evidence="2">
    <location>
        <begin position="1"/>
        <end position="21"/>
    </location>
</feature>
<evidence type="ECO:0008006" key="5">
    <source>
        <dbReference type="Google" id="ProtNLM"/>
    </source>
</evidence>
<dbReference type="AlphaFoldDB" id="A0A1H4JCI5"/>
<organism evidence="3 4">
    <name type="scientific">Amycolatopsis tolypomycina</name>
    <dbReference type="NCBI Taxonomy" id="208445"/>
    <lineage>
        <taxon>Bacteria</taxon>
        <taxon>Bacillati</taxon>
        <taxon>Actinomycetota</taxon>
        <taxon>Actinomycetes</taxon>
        <taxon>Pseudonocardiales</taxon>
        <taxon>Pseudonocardiaceae</taxon>
        <taxon>Amycolatopsis</taxon>
    </lineage>
</organism>
<name>A0A1H4JCI5_9PSEU</name>
<sequence length="189" mass="18883">MTKLFFVRAVLPLVAGGALLAGCTSTQPGTASPAQSSSASAAPTESSSAGGSGTQSITDPCSLLEMSDLSSYGQFNQPESKTLGGARTCKYQKKIASASDATMVIGVNVRDDASVDQVRDTGGGVADKDINGRRAKEAPDGAAVGCTLGLAVGASSRVDVAVLLDSSSNEACQVAEAVAKSVEPKLPKG</sequence>
<dbReference type="EMBL" id="FNSO01000003">
    <property type="protein sequence ID" value="SEB44089.1"/>
    <property type="molecule type" value="Genomic_DNA"/>
</dbReference>
<feature type="compositionally biased region" description="Low complexity" evidence="1">
    <location>
        <begin position="26"/>
        <end position="49"/>
    </location>
</feature>